<dbReference type="InParanoid" id="A0A409WD01"/>
<dbReference type="Pfam" id="PF20149">
    <property type="entry name" value="DUF6532"/>
    <property type="match status" value="1"/>
</dbReference>
<accession>A0A409WD01</accession>
<evidence type="ECO:0000313" key="3">
    <source>
        <dbReference type="EMBL" id="PPQ76397.1"/>
    </source>
</evidence>
<dbReference type="OrthoDB" id="3225557at2759"/>
<feature type="domain" description="DUF6532" evidence="2">
    <location>
        <begin position="150"/>
        <end position="210"/>
    </location>
</feature>
<feature type="region of interest" description="Disordered" evidence="1">
    <location>
        <begin position="1"/>
        <end position="41"/>
    </location>
</feature>
<dbReference type="InterPro" id="IPR045341">
    <property type="entry name" value="DUF6532"/>
</dbReference>
<evidence type="ECO:0000259" key="2">
    <source>
        <dbReference type="Pfam" id="PF20149"/>
    </source>
</evidence>
<sequence>MLTLSQQPQIKQSNGPATQPITSPSKPSKDSKGPNAADTTQATKWPVWAEIKLNGRGKSKANLLDQHSIIRAVVRKAIRSAETDIITRKAWPELETARDVYRRRLLLDAGQILAKDEVKAQDVVRRAESDSTVAAILGNMVSCLIPVWMIERSMIYQNQGLLNTLKGAFFSSKKDFGFKYMSHYKSTLPKRNEPELATPLVALAATGMSHNHSRCLRNSFLCSTMQRFMRGRLEKSPEGRKP</sequence>
<organism evidence="3 4">
    <name type="scientific">Gymnopilus dilepis</name>
    <dbReference type="NCBI Taxonomy" id="231916"/>
    <lineage>
        <taxon>Eukaryota</taxon>
        <taxon>Fungi</taxon>
        <taxon>Dikarya</taxon>
        <taxon>Basidiomycota</taxon>
        <taxon>Agaricomycotina</taxon>
        <taxon>Agaricomycetes</taxon>
        <taxon>Agaricomycetidae</taxon>
        <taxon>Agaricales</taxon>
        <taxon>Agaricineae</taxon>
        <taxon>Hymenogastraceae</taxon>
        <taxon>Gymnopilus</taxon>
    </lineage>
</organism>
<dbReference type="EMBL" id="NHYE01005164">
    <property type="protein sequence ID" value="PPQ76397.1"/>
    <property type="molecule type" value="Genomic_DNA"/>
</dbReference>
<gene>
    <name evidence="3" type="ORF">CVT26_015367</name>
</gene>
<dbReference type="AlphaFoldDB" id="A0A409WD01"/>
<comment type="caution">
    <text evidence="3">The sequence shown here is derived from an EMBL/GenBank/DDBJ whole genome shotgun (WGS) entry which is preliminary data.</text>
</comment>
<dbReference type="Proteomes" id="UP000284706">
    <property type="component" value="Unassembled WGS sequence"/>
</dbReference>
<evidence type="ECO:0000313" key="4">
    <source>
        <dbReference type="Proteomes" id="UP000284706"/>
    </source>
</evidence>
<protein>
    <recommendedName>
        <fullName evidence="2">DUF6532 domain-containing protein</fullName>
    </recommendedName>
</protein>
<reference evidence="3 4" key="1">
    <citation type="journal article" date="2018" name="Evol. Lett.">
        <title>Horizontal gene cluster transfer increased hallucinogenic mushroom diversity.</title>
        <authorList>
            <person name="Reynolds H.T."/>
            <person name="Vijayakumar V."/>
            <person name="Gluck-Thaler E."/>
            <person name="Korotkin H.B."/>
            <person name="Matheny P.B."/>
            <person name="Slot J.C."/>
        </authorList>
    </citation>
    <scope>NUCLEOTIDE SEQUENCE [LARGE SCALE GENOMIC DNA]</scope>
    <source>
        <strain evidence="3 4">SRW20</strain>
    </source>
</reference>
<name>A0A409WD01_9AGAR</name>
<evidence type="ECO:0000256" key="1">
    <source>
        <dbReference type="SAM" id="MobiDB-lite"/>
    </source>
</evidence>
<feature type="compositionally biased region" description="Polar residues" evidence="1">
    <location>
        <begin position="1"/>
        <end position="22"/>
    </location>
</feature>
<proteinExistence type="predicted"/>
<keyword evidence="4" id="KW-1185">Reference proteome</keyword>